<proteinExistence type="predicted"/>
<feature type="compositionally biased region" description="Basic and acidic residues" evidence="1">
    <location>
        <begin position="30"/>
        <end position="45"/>
    </location>
</feature>
<feature type="region of interest" description="Disordered" evidence="1">
    <location>
        <begin position="440"/>
        <end position="481"/>
    </location>
</feature>
<feature type="region of interest" description="Disordered" evidence="1">
    <location>
        <begin position="13"/>
        <end position="53"/>
    </location>
</feature>
<evidence type="ECO:0000256" key="1">
    <source>
        <dbReference type="SAM" id="MobiDB-lite"/>
    </source>
</evidence>
<evidence type="ECO:0000313" key="3">
    <source>
        <dbReference type="Proteomes" id="UP000316759"/>
    </source>
</evidence>
<feature type="region of interest" description="Disordered" evidence="1">
    <location>
        <begin position="343"/>
        <end position="392"/>
    </location>
</feature>
<sequence length="514" mass="57398">MVHFIHISLSFDREDPVSRPHTRRSQGLVLDHRRSLSRHDTEPPHRVRGHRRSFPRTKYYVIDEVHRVPDPQNTNNEQWITHSGDSNMIKYYRPPHSTTSGERETGYIYEQAPICAQVDEVDIRPSRCLPNPMAHASRLAHESGEMLATYGVPQDQLFSVSTGRDIHDPRQQTRIRKVLPTQQMLSRGSAYCVDVDDNNIDGCTPGPVAGCTIRDQMDETTNRIRMRPVHPGRVSPVFGSPACRPNVRSRLDHVNPCSSNSRSLITNPSSNGTRITLDDVLDFRGSYSARVPPVIPVKHPSDQGAESPAPSLLCSSNPTTNTNATSELCESLCTSLSRFRLPPSPLLDETSPATREPPPFRSGRDLDSGDLYPESSLPSPPSQSFLNSLHKLPQSSQPDRFVAAQSCWDPVTSRKDWSIGLSDLSNSRCSRVRRLPLTPPERYPTLINPDSSSAINNHTKDESDFPKDCATSTRSPRDNMNTSVYTRKTVSPSISAYDVHLIDRSDSVISGDRI</sequence>
<feature type="compositionally biased region" description="Polar residues" evidence="1">
    <location>
        <begin position="470"/>
        <end position="481"/>
    </location>
</feature>
<dbReference type="AlphaFoldDB" id="A0A504YGE6"/>
<reference evidence="2 3" key="1">
    <citation type="submission" date="2019-04" db="EMBL/GenBank/DDBJ databases">
        <title>Annotation for the trematode Fasciola gigantica.</title>
        <authorList>
            <person name="Choi Y.-J."/>
        </authorList>
    </citation>
    <scope>NUCLEOTIDE SEQUENCE [LARGE SCALE GENOMIC DNA]</scope>
    <source>
        <strain evidence="2">Uganda_cow_1</strain>
    </source>
</reference>
<gene>
    <name evidence="2" type="ORF">FGIG_06278</name>
</gene>
<protein>
    <submittedName>
        <fullName evidence="2">Uncharacterized protein</fullName>
    </submittedName>
</protein>
<dbReference type="OrthoDB" id="6253147at2759"/>
<organism evidence="2 3">
    <name type="scientific">Fasciola gigantica</name>
    <name type="common">Giant liver fluke</name>
    <dbReference type="NCBI Taxonomy" id="46835"/>
    <lineage>
        <taxon>Eukaryota</taxon>
        <taxon>Metazoa</taxon>
        <taxon>Spiralia</taxon>
        <taxon>Lophotrochozoa</taxon>
        <taxon>Platyhelminthes</taxon>
        <taxon>Trematoda</taxon>
        <taxon>Digenea</taxon>
        <taxon>Plagiorchiida</taxon>
        <taxon>Echinostomata</taxon>
        <taxon>Echinostomatoidea</taxon>
        <taxon>Fasciolidae</taxon>
        <taxon>Fasciola</taxon>
    </lineage>
</organism>
<feature type="compositionally biased region" description="Basic and acidic residues" evidence="1">
    <location>
        <begin position="458"/>
        <end position="467"/>
    </location>
</feature>
<name>A0A504YGE6_FASGI</name>
<feature type="compositionally biased region" description="Polar residues" evidence="1">
    <location>
        <begin position="448"/>
        <end position="457"/>
    </location>
</feature>
<feature type="compositionally biased region" description="Low complexity" evidence="1">
    <location>
        <begin position="371"/>
        <end position="389"/>
    </location>
</feature>
<feature type="region of interest" description="Disordered" evidence="1">
    <location>
        <begin position="294"/>
        <end position="318"/>
    </location>
</feature>
<evidence type="ECO:0000313" key="2">
    <source>
        <dbReference type="EMBL" id="TPP60234.1"/>
    </source>
</evidence>
<keyword evidence="3" id="KW-1185">Reference proteome</keyword>
<accession>A0A504YGE6</accession>
<dbReference type="EMBL" id="SUNJ01009687">
    <property type="protein sequence ID" value="TPP60234.1"/>
    <property type="molecule type" value="Genomic_DNA"/>
</dbReference>
<dbReference type="Proteomes" id="UP000316759">
    <property type="component" value="Unassembled WGS sequence"/>
</dbReference>
<comment type="caution">
    <text evidence="2">The sequence shown here is derived from an EMBL/GenBank/DDBJ whole genome shotgun (WGS) entry which is preliminary data.</text>
</comment>